<evidence type="ECO:0000256" key="1">
    <source>
        <dbReference type="ARBA" id="ARBA00004651"/>
    </source>
</evidence>
<keyword evidence="2" id="KW-0813">Transport</keyword>
<organism evidence="8 9">
    <name type="scientific">Legionella lansingensis</name>
    <dbReference type="NCBI Taxonomy" id="45067"/>
    <lineage>
        <taxon>Bacteria</taxon>
        <taxon>Pseudomonadati</taxon>
        <taxon>Pseudomonadota</taxon>
        <taxon>Gammaproteobacteria</taxon>
        <taxon>Legionellales</taxon>
        <taxon>Legionellaceae</taxon>
        <taxon>Legionella</taxon>
    </lineage>
</organism>
<dbReference type="InterPro" id="IPR006726">
    <property type="entry name" value="PHBA_efflux_AaeB/fusaric-R"/>
</dbReference>
<dbReference type="PATRIC" id="fig|45067.4.peg.49"/>
<name>A0A0W0W0N6_9GAMM</name>
<dbReference type="GO" id="GO:0005886">
    <property type="term" value="C:plasma membrane"/>
    <property type="evidence" value="ECO:0007669"/>
    <property type="project" value="UniProtKB-SubCell"/>
</dbReference>
<dbReference type="eggNOG" id="COG1289">
    <property type="taxonomic scope" value="Bacteria"/>
</dbReference>
<feature type="transmembrane region" description="Helical" evidence="7">
    <location>
        <begin position="141"/>
        <end position="161"/>
    </location>
</feature>
<feature type="transmembrane region" description="Helical" evidence="7">
    <location>
        <begin position="499"/>
        <end position="517"/>
    </location>
</feature>
<feature type="transmembrane region" description="Helical" evidence="7">
    <location>
        <begin position="60"/>
        <end position="78"/>
    </location>
</feature>
<accession>A0A0W0W0N6</accession>
<keyword evidence="3" id="KW-1003">Cell membrane</keyword>
<evidence type="ECO:0000256" key="2">
    <source>
        <dbReference type="ARBA" id="ARBA00022448"/>
    </source>
</evidence>
<dbReference type="Proteomes" id="UP000054869">
    <property type="component" value="Unassembled WGS sequence"/>
</dbReference>
<proteinExistence type="predicted"/>
<feature type="transmembrane region" description="Helical" evidence="7">
    <location>
        <begin position="469"/>
        <end position="487"/>
    </location>
</feature>
<protein>
    <submittedName>
        <fullName evidence="8">p-hydroxybenzoic acid efflux pump subunit AaeB</fullName>
    </submittedName>
</protein>
<feature type="transmembrane region" description="Helical" evidence="7">
    <location>
        <begin position="444"/>
        <end position="462"/>
    </location>
</feature>
<feature type="transmembrane region" description="Helical" evidence="7">
    <location>
        <begin position="85"/>
        <end position="103"/>
    </location>
</feature>
<keyword evidence="4 7" id="KW-0812">Transmembrane</keyword>
<feature type="transmembrane region" description="Helical" evidence="7">
    <location>
        <begin position="15"/>
        <end position="35"/>
    </location>
</feature>
<dbReference type="STRING" id="45067.Llan_0047"/>
<reference evidence="8 9" key="1">
    <citation type="submission" date="2015-11" db="EMBL/GenBank/DDBJ databases">
        <title>Genomic analysis of 38 Legionella species identifies large and diverse effector repertoires.</title>
        <authorList>
            <person name="Burstein D."/>
            <person name="Amaro F."/>
            <person name="Zusman T."/>
            <person name="Lifshitz Z."/>
            <person name="Cohen O."/>
            <person name="Gilbert J.A."/>
            <person name="Pupko T."/>
            <person name="Shuman H.A."/>
            <person name="Segal G."/>
        </authorList>
    </citation>
    <scope>NUCLEOTIDE SEQUENCE [LARGE SCALE GENOMIC DNA]</scope>
    <source>
        <strain evidence="8 9">ATCC 49751</strain>
    </source>
</reference>
<dbReference type="GO" id="GO:0022857">
    <property type="term" value="F:transmembrane transporter activity"/>
    <property type="evidence" value="ECO:0007669"/>
    <property type="project" value="InterPro"/>
</dbReference>
<evidence type="ECO:0000256" key="3">
    <source>
        <dbReference type="ARBA" id="ARBA00022475"/>
    </source>
</evidence>
<dbReference type="Pfam" id="PF04632">
    <property type="entry name" value="FUSC"/>
    <property type="match status" value="1"/>
</dbReference>
<evidence type="ECO:0000313" key="8">
    <source>
        <dbReference type="EMBL" id="KTD25778.1"/>
    </source>
</evidence>
<dbReference type="AlphaFoldDB" id="A0A0W0W0N6"/>
<feature type="transmembrane region" description="Helical" evidence="7">
    <location>
        <begin position="109"/>
        <end position="129"/>
    </location>
</feature>
<dbReference type="PANTHER" id="PTHR30509:SF9">
    <property type="entry name" value="MULTIDRUG RESISTANCE PROTEIN MDTO"/>
    <property type="match status" value="1"/>
</dbReference>
<evidence type="ECO:0000256" key="4">
    <source>
        <dbReference type="ARBA" id="ARBA00022692"/>
    </source>
</evidence>
<comment type="caution">
    <text evidence="8">The sequence shown here is derived from an EMBL/GenBank/DDBJ whole genome shotgun (WGS) entry which is preliminary data.</text>
</comment>
<dbReference type="RefSeq" id="WP_051546249.1">
    <property type="nucleotide sequence ID" value="NZ_CAAAJD010000042.1"/>
</dbReference>
<gene>
    <name evidence="8" type="primary">aaeB</name>
    <name evidence="8" type="ORF">Llan_0047</name>
</gene>
<comment type="subcellular location">
    <subcellularLocation>
        <location evidence="1">Cell membrane</location>
        <topology evidence="1">Multi-pass membrane protein</topology>
    </subcellularLocation>
</comment>
<keyword evidence="6 7" id="KW-0472">Membrane</keyword>
<evidence type="ECO:0000313" key="9">
    <source>
        <dbReference type="Proteomes" id="UP000054869"/>
    </source>
</evidence>
<dbReference type="EMBL" id="LNYI01000002">
    <property type="protein sequence ID" value="KTD25778.1"/>
    <property type="molecule type" value="Genomic_DNA"/>
</dbReference>
<evidence type="ECO:0000256" key="7">
    <source>
        <dbReference type="SAM" id="Phobius"/>
    </source>
</evidence>
<dbReference type="OrthoDB" id="9807111at2"/>
<evidence type="ECO:0000256" key="5">
    <source>
        <dbReference type="ARBA" id="ARBA00022989"/>
    </source>
</evidence>
<sequence>MRIDRLIPHTLENRAALRTAIAAVSAIFIAFALHLDRPYWAGMTVVITSNLYVGSIIDKAILRVVGTIIGVSIGFLLARMVANSLFLYLVVNLLLISVAVYYYNFSSHAYSWLLGALGAFFVVAQLAINPEEAFYIALWRPIEIGLGVLVSAAAAFCIFPNRIGDNMIKDVSLIFDSVNTLLEQLEKSLLTGTPFLEETKKSNVQLKKKIKKSIEMLGFMRREFGIKKEKIDQFRALLDLFYDLARAVTYFINVYQGVKERFEFEQEMNDVFRSMYHDLTTLEKAFFASLPTSESLQTGMAIEAFNKAIEKGSHQEEKTSPYFDILSFFQQINYIFNSLGNILILHEGVDQPKNKLISRQQQLSGDPDVIQHSLKTGLAAVLALVFWIISNWPGGINGIISSIVISIRRDLFEMKNISVHRLLGCMLGGLVALFPIGFFPLDLYTLLLILFFPIWVFSYFTFKSAKYSYIGLQANIALVICLAQAGGPPTDLSPPLERFGGIIIGIFASFLVGNILWRAHPLALFKKNIKKVFAYLTANMEALFIGKGNLYDLTHLFWLTRGLMESIDEEALKPAVHVAFSVDKKNYTQLAIMQATLSQIYRSINLENAHLFATELGIEAELRSIEQELVTLYKEEKVDKREEIKHRITDYFAAIDLVPYEGTSSKALNFLGYLRALKQLLSLCSNFRETTVL</sequence>
<keyword evidence="5 7" id="KW-1133">Transmembrane helix</keyword>
<feature type="transmembrane region" description="Helical" evidence="7">
    <location>
        <begin position="378"/>
        <end position="407"/>
    </location>
</feature>
<keyword evidence="9" id="KW-1185">Reference proteome</keyword>
<evidence type="ECO:0000256" key="6">
    <source>
        <dbReference type="ARBA" id="ARBA00023136"/>
    </source>
</evidence>
<dbReference type="PANTHER" id="PTHR30509">
    <property type="entry name" value="P-HYDROXYBENZOIC ACID EFFLUX PUMP SUBUNIT-RELATED"/>
    <property type="match status" value="1"/>
</dbReference>
<feature type="transmembrane region" description="Helical" evidence="7">
    <location>
        <begin position="419"/>
        <end position="438"/>
    </location>
</feature>